<evidence type="ECO:0000313" key="7">
    <source>
        <dbReference type="EMBL" id="CAH0055301.1"/>
    </source>
</evidence>
<evidence type="ECO:0000256" key="4">
    <source>
        <dbReference type="ARBA" id="ARBA00030237"/>
    </source>
</evidence>
<proteinExistence type="predicted"/>
<evidence type="ECO:0000259" key="6">
    <source>
        <dbReference type="PROSITE" id="PS50011"/>
    </source>
</evidence>
<dbReference type="SUPFAM" id="SSF82171">
    <property type="entry name" value="DPP6 N-terminal domain-like"/>
    <property type="match status" value="1"/>
</dbReference>
<sequence>MEDLVSGLALHWQLQCTIEEGCTTHTKYVSDHARGIRRMPIQERWERDEQRLGQGTFGVVWRERCTSGPDTGKSRAVKQIFKNFGSLSISAKALSAELSAIMRFSDEAYRDYFVRSYGWYDTKDFLYITMEYLPLGDLSRYLKDPLPEAQAASISLQVLEGLRFMHQNKFAHRDLKPNNLLVQHTGPSWWVKISDFGTSKEMDMATLCSNVGTVAYQAPEARGIIRLDDAAGGNQLLSPSVDIWAVGAIAFRLTSGRVPFEDLLSLCKYVGQGEPLPFEDGISEGSNTFAARLMAPMPHDRPTASEALTDPWLSFSASELDGSRIGRPMTALVREPNSTQDLTEDASAQWPPTEQGTEPPSYSAKSPMDVSHGADVGQPIGQDRPASPSSDSQRVSRNRRQSNAETGDNGSHLKDDRNSDALEHNVLPRHKSKPLASPKKRQNPPKVENHGSGIHKGPMPRYLGGKGLTRLKFKSQGFILQAVDYSDDGKTLFIITNGYIHTYHSVGERLWDQGIAIDIRRKRLNWKIWEGIKVIDIHETGFHSFMIAGHSPVLFARDIEGTNFVTTYTSDDRGGYYRPSTFTIPLKEGITASAFSGNGKLLILSCLHELQLWILASQSLQQRIEVPDKTLALVFSTNGSRFAQIVEGPFVSESGIAKRLIGDFSYIWEYDETTDGFVNRDRFEGVVRKVLDDGGLFLSRGGRLFFRRGSIETDLLASSTPDNYSHSFSRDARKLAMACWNSEARCVGVTVWHGDGDGFSRRQELLNRGFQFTGRCIFSPSGQQLVSIDRKYGHDGVFIWDL</sequence>
<accession>A0A9N9ZGY2</accession>
<dbReference type="PANTHER" id="PTHR24348">
    <property type="entry name" value="SERINE/THREONINE-PROTEIN KINASE UNC-51-RELATED"/>
    <property type="match status" value="1"/>
</dbReference>
<dbReference type="PROSITE" id="PS50011">
    <property type="entry name" value="PROTEIN_KINASE_DOM"/>
    <property type="match status" value="1"/>
</dbReference>
<dbReference type="InterPro" id="IPR045269">
    <property type="entry name" value="Atg1-like"/>
</dbReference>
<keyword evidence="8" id="KW-1185">Reference proteome</keyword>
<dbReference type="AlphaFoldDB" id="A0A9N9ZGY2"/>
<keyword evidence="2" id="KW-0813">Transport</keyword>
<dbReference type="PROSITE" id="PS00108">
    <property type="entry name" value="PROTEIN_KINASE_ST"/>
    <property type="match status" value="1"/>
</dbReference>
<keyword evidence="3" id="KW-0072">Autophagy</keyword>
<dbReference type="InterPro" id="IPR008271">
    <property type="entry name" value="Ser/Thr_kinase_AS"/>
</dbReference>
<dbReference type="Gene3D" id="1.10.510.10">
    <property type="entry name" value="Transferase(Phosphotransferase) domain 1"/>
    <property type="match status" value="1"/>
</dbReference>
<gene>
    <name evidence="7" type="ORF">CSOL1703_00017403</name>
</gene>
<name>A0A9N9ZGY2_9HYPO</name>
<evidence type="ECO:0000256" key="2">
    <source>
        <dbReference type="ARBA" id="ARBA00022448"/>
    </source>
</evidence>
<dbReference type="InterPro" id="IPR000719">
    <property type="entry name" value="Prot_kinase_dom"/>
</dbReference>
<dbReference type="Proteomes" id="UP000775872">
    <property type="component" value="Unassembled WGS sequence"/>
</dbReference>
<dbReference type="GO" id="GO:0005524">
    <property type="term" value="F:ATP binding"/>
    <property type="evidence" value="ECO:0007669"/>
    <property type="project" value="InterPro"/>
</dbReference>
<evidence type="ECO:0000256" key="3">
    <source>
        <dbReference type="ARBA" id="ARBA00023006"/>
    </source>
</evidence>
<dbReference type="EMBL" id="CABFOC020000056">
    <property type="protein sequence ID" value="CAH0055301.1"/>
    <property type="molecule type" value="Genomic_DNA"/>
</dbReference>
<feature type="compositionally biased region" description="Basic residues" evidence="5">
    <location>
        <begin position="427"/>
        <end position="443"/>
    </location>
</feature>
<evidence type="ECO:0000313" key="8">
    <source>
        <dbReference type="Proteomes" id="UP000775872"/>
    </source>
</evidence>
<dbReference type="OrthoDB" id="10252171at2759"/>
<dbReference type="InterPro" id="IPR011009">
    <property type="entry name" value="Kinase-like_dom_sf"/>
</dbReference>
<dbReference type="SMART" id="SM00220">
    <property type="entry name" value="S_TKc"/>
    <property type="match status" value="1"/>
</dbReference>
<dbReference type="GO" id="GO:0006914">
    <property type="term" value="P:autophagy"/>
    <property type="evidence" value="ECO:0007669"/>
    <property type="project" value="UniProtKB-KW"/>
</dbReference>
<organism evidence="7 8">
    <name type="scientific">Clonostachys solani</name>
    <dbReference type="NCBI Taxonomy" id="160281"/>
    <lineage>
        <taxon>Eukaryota</taxon>
        <taxon>Fungi</taxon>
        <taxon>Dikarya</taxon>
        <taxon>Ascomycota</taxon>
        <taxon>Pezizomycotina</taxon>
        <taxon>Sordariomycetes</taxon>
        <taxon>Hypocreomycetidae</taxon>
        <taxon>Hypocreales</taxon>
        <taxon>Bionectriaceae</taxon>
        <taxon>Clonostachys</taxon>
    </lineage>
</organism>
<feature type="compositionally biased region" description="Polar residues" evidence="5">
    <location>
        <begin position="350"/>
        <end position="364"/>
    </location>
</feature>
<comment type="caution">
    <text evidence="7">The sequence shown here is derived from an EMBL/GenBank/DDBJ whole genome shotgun (WGS) entry which is preliminary data.</text>
</comment>
<dbReference type="GO" id="GO:0004674">
    <property type="term" value="F:protein serine/threonine kinase activity"/>
    <property type="evidence" value="ECO:0007669"/>
    <property type="project" value="InterPro"/>
</dbReference>
<feature type="region of interest" description="Disordered" evidence="5">
    <location>
        <begin position="337"/>
        <end position="461"/>
    </location>
</feature>
<dbReference type="CDD" id="cd14014">
    <property type="entry name" value="STKc_PknB_like"/>
    <property type="match status" value="1"/>
</dbReference>
<feature type="domain" description="Protein kinase" evidence="6">
    <location>
        <begin position="46"/>
        <end position="313"/>
    </location>
</feature>
<reference evidence="7" key="1">
    <citation type="submission" date="2021-10" db="EMBL/GenBank/DDBJ databases">
        <authorList>
            <person name="Piombo E."/>
        </authorList>
    </citation>
    <scope>NUCLEOTIDE SEQUENCE</scope>
</reference>
<evidence type="ECO:0000256" key="1">
    <source>
        <dbReference type="ARBA" id="ARBA00004623"/>
    </source>
</evidence>
<evidence type="ECO:0000256" key="5">
    <source>
        <dbReference type="SAM" id="MobiDB-lite"/>
    </source>
</evidence>
<feature type="compositionally biased region" description="Basic and acidic residues" evidence="5">
    <location>
        <begin position="411"/>
        <end position="423"/>
    </location>
</feature>
<dbReference type="Pfam" id="PF00069">
    <property type="entry name" value="Pkinase"/>
    <property type="match status" value="1"/>
</dbReference>
<dbReference type="SUPFAM" id="SSF56112">
    <property type="entry name" value="Protein kinase-like (PK-like)"/>
    <property type="match status" value="1"/>
</dbReference>
<protein>
    <recommendedName>
        <fullName evidence="4">Autophagy-related protein 1</fullName>
    </recommendedName>
</protein>
<comment type="subcellular location">
    <subcellularLocation>
        <location evidence="1">Preautophagosomal structure membrane</location>
        <topology evidence="1">Peripheral membrane protein</topology>
    </subcellularLocation>
</comment>
<dbReference type="GO" id="GO:0010506">
    <property type="term" value="P:regulation of autophagy"/>
    <property type="evidence" value="ECO:0007669"/>
    <property type="project" value="InterPro"/>
</dbReference>
<dbReference type="GO" id="GO:0034045">
    <property type="term" value="C:phagophore assembly site membrane"/>
    <property type="evidence" value="ECO:0007669"/>
    <property type="project" value="UniProtKB-SubCell"/>
</dbReference>